<dbReference type="OrthoDB" id="9804235at2"/>
<dbReference type="InterPro" id="IPR004360">
    <property type="entry name" value="Glyas_Fos-R_dOase_dom"/>
</dbReference>
<dbReference type="EMBL" id="MQUB01000001">
    <property type="protein sequence ID" value="PQB04562.1"/>
    <property type="molecule type" value="Genomic_DNA"/>
</dbReference>
<keyword evidence="3" id="KW-1185">Reference proteome</keyword>
<dbReference type="InterPro" id="IPR052164">
    <property type="entry name" value="Anthracycline_SecMetBiosynth"/>
</dbReference>
<dbReference type="InterPro" id="IPR037523">
    <property type="entry name" value="VOC_core"/>
</dbReference>
<sequence>MEGNPINWFEIPVSNIERAKSFYDKVFEINIQMVDLDGTKMGFFPGDVSKPGATGSLIQHEQYTPSYQGTLIYLSCQDLAHELSRVEAAGGKVLQQKTRISPEHGFMGLMEDTEGNRIALHSNN</sequence>
<dbReference type="PROSITE" id="PS51819">
    <property type="entry name" value="VOC"/>
    <property type="match status" value="1"/>
</dbReference>
<name>A0A2S7KPL2_9FLAO</name>
<dbReference type="CDD" id="cd07247">
    <property type="entry name" value="SgaA_N_like"/>
    <property type="match status" value="1"/>
</dbReference>
<reference evidence="2 3" key="1">
    <citation type="submission" date="2016-11" db="EMBL/GenBank/DDBJ databases">
        <title>Trade-off between light-utilization and light-protection in marine flavobacteria.</title>
        <authorList>
            <person name="Kumagai Y."/>
        </authorList>
    </citation>
    <scope>NUCLEOTIDE SEQUENCE [LARGE SCALE GENOMIC DNA]</scope>
    <source>
        <strain evidence="2 3">NBRC 107741</strain>
    </source>
</reference>
<dbReference type="Gene3D" id="3.10.180.10">
    <property type="entry name" value="2,3-Dihydroxybiphenyl 1,2-Dioxygenase, domain 1"/>
    <property type="match status" value="1"/>
</dbReference>
<dbReference type="PANTHER" id="PTHR33993:SF2">
    <property type="entry name" value="VOC DOMAIN-CONTAINING PROTEIN"/>
    <property type="match status" value="1"/>
</dbReference>
<accession>A0A2S7KPL2</accession>
<dbReference type="AlphaFoldDB" id="A0A2S7KPL2"/>
<dbReference type="Proteomes" id="UP000239800">
    <property type="component" value="Unassembled WGS sequence"/>
</dbReference>
<dbReference type="InterPro" id="IPR029068">
    <property type="entry name" value="Glyas_Bleomycin-R_OHBP_Dase"/>
</dbReference>
<evidence type="ECO:0000313" key="2">
    <source>
        <dbReference type="EMBL" id="PQB04562.1"/>
    </source>
</evidence>
<gene>
    <name evidence="2" type="ORF">BST85_06360</name>
</gene>
<dbReference type="PANTHER" id="PTHR33993">
    <property type="entry name" value="GLYOXALASE-RELATED"/>
    <property type="match status" value="1"/>
</dbReference>
<dbReference type="RefSeq" id="WP_104812489.1">
    <property type="nucleotide sequence ID" value="NZ_MQUB01000001.1"/>
</dbReference>
<comment type="caution">
    <text evidence="2">The sequence shown here is derived from an EMBL/GenBank/DDBJ whole genome shotgun (WGS) entry which is preliminary data.</text>
</comment>
<organism evidence="2 3">
    <name type="scientific">Aureitalea marina</name>
    <dbReference type="NCBI Taxonomy" id="930804"/>
    <lineage>
        <taxon>Bacteria</taxon>
        <taxon>Pseudomonadati</taxon>
        <taxon>Bacteroidota</taxon>
        <taxon>Flavobacteriia</taxon>
        <taxon>Flavobacteriales</taxon>
        <taxon>Flavobacteriaceae</taxon>
        <taxon>Aureitalea</taxon>
    </lineage>
</organism>
<protein>
    <submittedName>
        <fullName evidence="2">Glyoxalase</fullName>
    </submittedName>
</protein>
<proteinExistence type="predicted"/>
<evidence type="ECO:0000313" key="3">
    <source>
        <dbReference type="Proteomes" id="UP000239800"/>
    </source>
</evidence>
<feature type="domain" description="VOC" evidence="1">
    <location>
        <begin position="5"/>
        <end position="123"/>
    </location>
</feature>
<dbReference type="SUPFAM" id="SSF54593">
    <property type="entry name" value="Glyoxalase/Bleomycin resistance protein/Dihydroxybiphenyl dioxygenase"/>
    <property type="match status" value="1"/>
</dbReference>
<dbReference type="Pfam" id="PF00903">
    <property type="entry name" value="Glyoxalase"/>
    <property type="match status" value="1"/>
</dbReference>
<evidence type="ECO:0000259" key="1">
    <source>
        <dbReference type="PROSITE" id="PS51819"/>
    </source>
</evidence>